<dbReference type="InterPro" id="IPR000791">
    <property type="entry name" value="Gpr1/Fun34/SatP-like"/>
</dbReference>
<proteinExistence type="inferred from homology"/>
<feature type="transmembrane region" description="Helical" evidence="6">
    <location>
        <begin position="215"/>
        <end position="235"/>
    </location>
</feature>
<keyword evidence="8" id="KW-1185">Reference proteome</keyword>
<evidence type="ECO:0000256" key="1">
    <source>
        <dbReference type="ARBA" id="ARBA00004141"/>
    </source>
</evidence>
<feature type="transmembrane region" description="Helical" evidence="6">
    <location>
        <begin position="92"/>
        <end position="110"/>
    </location>
</feature>
<sequence>MATHDSSPMSDPKMDYEHNSLTRQMTVALTPEQYERLFFQPTAAKGDLAKRLGNPTLLGLLGFLVPFSQTMFCLLEFQGASSTSLAGITGTWYFYGGMAMVIAGICEFILGNTYPFTVFTIFGIHWVSIAYTNDPTHPLANAYGADGAGAAALAFTGGQVAYNVCLCLVSFIFLLGSLRTNVPFVIVFFTLVFLFAFFAAGQAAIGAGNLEKAVYYFKIAGGFGFVAVLMGWYLAIITVCASTGVPCPLPVFDLSTKVFPDTKAAVAEHAGTISTFENDVLCTALDDFESASATGLASGLDVSQLSVATDTEAHNIAEAGTSPSEDSVGSEEQWYAGSGHQRQVSLAKKNEKNDAIATQLASELASDIGSLLEADSFKTRPQRFKSVRELELWGDFLTEQVLHETLSQTPNLTHLTIPALLTDAPTQEETVSYSMSAPDWEVEQVLDLFDRAKMQPSRTGETLECVRDTLQYLYIRRNLETLMLTHDDSCLDLSNFSKLRYIEMSSTFLFQGYQTAEDQGTQHVWKLLPQSIEELHIKFDGA</sequence>
<dbReference type="InterPro" id="IPR051633">
    <property type="entry name" value="AceTr"/>
</dbReference>
<dbReference type="PANTHER" id="PTHR31123:SF4">
    <property type="entry name" value="PROTEIN ALCS"/>
    <property type="match status" value="1"/>
</dbReference>
<accession>A0AAN8FEY0</accession>
<dbReference type="GO" id="GO:0015123">
    <property type="term" value="F:acetate transmembrane transporter activity"/>
    <property type="evidence" value="ECO:0007669"/>
    <property type="project" value="TreeGrafter"/>
</dbReference>
<feature type="transmembrane region" description="Helical" evidence="6">
    <location>
        <begin position="184"/>
        <end position="208"/>
    </location>
</feature>
<evidence type="ECO:0000256" key="4">
    <source>
        <dbReference type="ARBA" id="ARBA00022989"/>
    </source>
</evidence>
<evidence type="ECO:0000256" key="3">
    <source>
        <dbReference type="ARBA" id="ARBA00022692"/>
    </source>
</evidence>
<comment type="similarity">
    <text evidence="2">Belongs to the acetate uptake transporter (AceTr) (TC 2.A.96) family.</text>
</comment>
<comment type="caution">
    <text evidence="7">The sequence shown here is derived from an EMBL/GenBank/DDBJ whole genome shotgun (WGS) entry which is preliminary data.</text>
</comment>
<dbReference type="EMBL" id="JAKLMC020000003">
    <property type="protein sequence ID" value="KAK5957191.1"/>
    <property type="molecule type" value="Genomic_DNA"/>
</dbReference>
<dbReference type="PANTHER" id="PTHR31123">
    <property type="entry name" value="ACCUMULATION OF DYADS PROTEIN 2-RELATED"/>
    <property type="match status" value="1"/>
</dbReference>
<keyword evidence="3 6" id="KW-0812">Transmembrane</keyword>
<evidence type="ECO:0000313" key="8">
    <source>
        <dbReference type="Proteomes" id="UP001316803"/>
    </source>
</evidence>
<dbReference type="Proteomes" id="UP001316803">
    <property type="component" value="Unassembled WGS sequence"/>
</dbReference>
<evidence type="ECO:0000256" key="6">
    <source>
        <dbReference type="SAM" id="Phobius"/>
    </source>
</evidence>
<dbReference type="GO" id="GO:0005886">
    <property type="term" value="C:plasma membrane"/>
    <property type="evidence" value="ECO:0007669"/>
    <property type="project" value="TreeGrafter"/>
</dbReference>
<keyword evidence="4 6" id="KW-1133">Transmembrane helix</keyword>
<reference evidence="7 8" key="1">
    <citation type="submission" date="2022-12" db="EMBL/GenBank/DDBJ databases">
        <title>Genomic features and morphological characterization of a novel Knufia sp. strain isolated from spacecraft assembly facility.</title>
        <authorList>
            <person name="Teixeira M."/>
            <person name="Chander A.M."/>
            <person name="Stajich J.E."/>
            <person name="Venkateswaran K."/>
        </authorList>
    </citation>
    <scope>NUCLEOTIDE SEQUENCE [LARGE SCALE GENOMIC DNA]</scope>
    <source>
        <strain evidence="7 8">FJI-L2-BK-P2</strain>
    </source>
</reference>
<feature type="transmembrane region" description="Helical" evidence="6">
    <location>
        <begin position="160"/>
        <end position="178"/>
    </location>
</feature>
<evidence type="ECO:0000313" key="7">
    <source>
        <dbReference type="EMBL" id="KAK5957191.1"/>
    </source>
</evidence>
<dbReference type="Pfam" id="PF01184">
    <property type="entry name" value="Gpr1_Fun34_YaaH"/>
    <property type="match status" value="1"/>
</dbReference>
<protein>
    <submittedName>
        <fullName evidence="7">Uncharacterized protein</fullName>
    </submittedName>
</protein>
<evidence type="ECO:0000256" key="2">
    <source>
        <dbReference type="ARBA" id="ARBA00005587"/>
    </source>
</evidence>
<keyword evidence="5 6" id="KW-0472">Membrane</keyword>
<gene>
    <name evidence="7" type="ORF">OHC33_001562</name>
</gene>
<organism evidence="7 8">
    <name type="scientific">Knufia fluminis</name>
    <dbReference type="NCBI Taxonomy" id="191047"/>
    <lineage>
        <taxon>Eukaryota</taxon>
        <taxon>Fungi</taxon>
        <taxon>Dikarya</taxon>
        <taxon>Ascomycota</taxon>
        <taxon>Pezizomycotina</taxon>
        <taxon>Eurotiomycetes</taxon>
        <taxon>Chaetothyriomycetidae</taxon>
        <taxon>Chaetothyriales</taxon>
        <taxon>Trichomeriaceae</taxon>
        <taxon>Knufia</taxon>
    </lineage>
</organism>
<comment type="subcellular location">
    <subcellularLocation>
        <location evidence="1">Membrane</location>
        <topology evidence="1">Multi-pass membrane protein</topology>
    </subcellularLocation>
</comment>
<name>A0AAN8FEY0_9EURO</name>
<feature type="transmembrane region" description="Helical" evidence="6">
    <location>
        <begin position="57"/>
        <end position="80"/>
    </location>
</feature>
<evidence type="ECO:0000256" key="5">
    <source>
        <dbReference type="ARBA" id="ARBA00023136"/>
    </source>
</evidence>
<dbReference type="AlphaFoldDB" id="A0AAN8FEY0"/>